<reference evidence="1 2" key="1">
    <citation type="journal article" date="2011" name="J. Bacteriol.">
        <title>Complete genome sequence of seawater bacterium Glaciecola nitratireducens FR1064T.</title>
        <authorList>
            <person name="Bian F."/>
            <person name="Qin Q.L."/>
            <person name="Xie B.B."/>
            <person name="Shu Y.L."/>
            <person name="Zhang X.Y."/>
            <person name="Yu Y."/>
            <person name="Chen B."/>
            <person name="Chen X.L."/>
            <person name="Zhou B.C."/>
            <person name="Zhang Y.Z."/>
        </authorList>
    </citation>
    <scope>NUCLEOTIDE SEQUENCE [LARGE SCALE GENOMIC DNA]</scope>
    <source>
        <strain evidence="2">JCM 12485 / KCTC 12276 / FR1064</strain>
    </source>
</reference>
<organism evidence="1 2">
    <name type="scientific">Glaciecola nitratireducens (strain JCM 12485 / KCTC 12276 / FR1064)</name>
    <dbReference type="NCBI Taxonomy" id="1085623"/>
    <lineage>
        <taxon>Bacteria</taxon>
        <taxon>Pseudomonadati</taxon>
        <taxon>Pseudomonadota</taxon>
        <taxon>Gammaproteobacteria</taxon>
        <taxon>Alteromonadales</taxon>
        <taxon>Alteromonadaceae</taxon>
        <taxon>Brumicola</taxon>
    </lineage>
</organism>
<protein>
    <submittedName>
        <fullName evidence="1">Uncharacterized protein</fullName>
    </submittedName>
</protein>
<dbReference type="KEGG" id="gni:GNIT_3061"/>
<keyword evidence="2" id="KW-1185">Reference proteome</keyword>
<evidence type="ECO:0000313" key="1">
    <source>
        <dbReference type="EMBL" id="AEP31156.1"/>
    </source>
</evidence>
<dbReference type="EMBL" id="CP003060">
    <property type="protein sequence ID" value="AEP31156.1"/>
    <property type="molecule type" value="Genomic_DNA"/>
</dbReference>
<gene>
    <name evidence="1" type="ordered locus">GNIT_3061</name>
</gene>
<evidence type="ECO:0000313" key="2">
    <source>
        <dbReference type="Proteomes" id="UP000009282"/>
    </source>
</evidence>
<dbReference type="HOGENOM" id="CLU_3344140_0_0_6"/>
<accession>G4QIK2</accession>
<proteinExistence type="predicted"/>
<dbReference type="AlphaFoldDB" id="G4QIK2"/>
<name>G4QIK2_GLANF</name>
<sequence>MVFPYLLLLNWVLSQYTQKSQITQIKALPYRTRAFLL</sequence>
<dbReference type="Proteomes" id="UP000009282">
    <property type="component" value="Chromosome"/>
</dbReference>